<evidence type="ECO:0000256" key="1">
    <source>
        <dbReference type="ARBA" id="ARBA00000013"/>
    </source>
</evidence>
<dbReference type="EC" id="5.1.99.6" evidence="19"/>
<feature type="binding site" evidence="17">
    <location>
        <position position="422"/>
    </location>
    <ligand>
        <name>(6S)-NADPHX</name>
        <dbReference type="ChEBI" id="CHEBI:64076"/>
    </ligand>
</feature>
<evidence type="ECO:0000259" key="20">
    <source>
        <dbReference type="PROSITE" id="PS51383"/>
    </source>
</evidence>
<reference evidence="23" key="1">
    <citation type="journal article" date="2019" name="Int. J. Syst. Evol. Microbiol.">
        <title>The Global Catalogue of Microorganisms (GCM) 10K type strain sequencing project: providing services to taxonomists for standard genome sequencing and annotation.</title>
        <authorList>
            <consortium name="The Broad Institute Genomics Platform"/>
            <consortium name="The Broad Institute Genome Sequencing Center for Infectious Disease"/>
            <person name="Wu L."/>
            <person name="Ma J."/>
        </authorList>
    </citation>
    <scope>NUCLEOTIDE SEQUENCE [LARGE SCALE GENOMIC DNA]</scope>
    <source>
        <strain evidence="23">CGMCC 1.12859</strain>
    </source>
</reference>
<dbReference type="PROSITE" id="PS51385">
    <property type="entry name" value="YJEF_N"/>
    <property type="match status" value="1"/>
</dbReference>
<evidence type="ECO:0000256" key="18">
    <source>
        <dbReference type="HAMAP-Rule" id="MF_01966"/>
    </source>
</evidence>
<evidence type="ECO:0000256" key="9">
    <source>
        <dbReference type="ARBA" id="ARBA00022958"/>
    </source>
</evidence>
<evidence type="ECO:0000256" key="13">
    <source>
        <dbReference type="ARBA" id="ARBA00023268"/>
    </source>
</evidence>
<feature type="binding site" evidence="18">
    <location>
        <position position="59"/>
    </location>
    <ligand>
        <name>K(+)</name>
        <dbReference type="ChEBI" id="CHEBI:29103"/>
    </ligand>
</feature>
<dbReference type="NCBIfam" id="TIGR00196">
    <property type="entry name" value="yjeF_cterm"/>
    <property type="match status" value="1"/>
</dbReference>
<feature type="binding site" evidence="18">
    <location>
        <position position="151"/>
    </location>
    <ligand>
        <name>K(+)</name>
        <dbReference type="ChEBI" id="CHEBI:29103"/>
    </ligand>
</feature>
<keyword evidence="12 17" id="KW-0456">Lyase</keyword>
<dbReference type="Gene3D" id="3.40.50.10260">
    <property type="entry name" value="YjeF N-terminal domain"/>
    <property type="match status" value="1"/>
</dbReference>
<dbReference type="Proteomes" id="UP001596435">
    <property type="component" value="Unassembled WGS sequence"/>
</dbReference>
<dbReference type="RefSeq" id="WP_380230726.1">
    <property type="nucleotide sequence ID" value="NZ_JBHSVH010000002.1"/>
</dbReference>
<evidence type="ECO:0000259" key="21">
    <source>
        <dbReference type="PROSITE" id="PS51385"/>
    </source>
</evidence>
<keyword evidence="8 17" id="KW-0521">NADP</keyword>
<keyword evidence="23" id="KW-1185">Reference proteome</keyword>
<evidence type="ECO:0000256" key="6">
    <source>
        <dbReference type="ARBA" id="ARBA00022741"/>
    </source>
</evidence>
<feature type="binding site" evidence="17">
    <location>
        <begin position="392"/>
        <end position="396"/>
    </location>
    <ligand>
        <name>AMP</name>
        <dbReference type="ChEBI" id="CHEBI:456215"/>
    </ligand>
</feature>
<dbReference type="PIRSF" id="PIRSF017184">
    <property type="entry name" value="Nnr"/>
    <property type="match status" value="1"/>
</dbReference>
<feature type="binding site" evidence="17">
    <location>
        <position position="421"/>
    </location>
    <ligand>
        <name>AMP</name>
        <dbReference type="ChEBI" id="CHEBI:456215"/>
    </ligand>
</feature>
<dbReference type="EMBL" id="JBHTAJ010000010">
    <property type="protein sequence ID" value="MFC7179399.1"/>
    <property type="molecule type" value="Genomic_DNA"/>
</dbReference>
<comment type="catalytic activity">
    <reaction evidence="16 17 19">
        <text>(6S)-NADPHX + ADP = AMP + phosphate + NADPH + H(+)</text>
        <dbReference type="Rhea" id="RHEA:32235"/>
        <dbReference type="ChEBI" id="CHEBI:15378"/>
        <dbReference type="ChEBI" id="CHEBI:43474"/>
        <dbReference type="ChEBI" id="CHEBI:57783"/>
        <dbReference type="ChEBI" id="CHEBI:64076"/>
        <dbReference type="ChEBI" id="CHEBI:456215"/>
        <dbReference type="ChEBI" id="CHEBI:456216"/>
        <dbReference type="EC" id="4.2.1.136"/>
    </reaction>
</comment>
<evidence type="ECO:0000256" key="19">
    <source>
        <dbReference type="PIRNR" id="PIRNR017184"/>
    </source>
</evidence>
<evidence type="ECO:0000313" key="22">
    <source>
        <dbReference type="EMBL" id="MFC7179399.1"/>
    </source>
</evidence>
<comment type="cofactor">
    <cofactor evidence="18 19">
        <name>K(+)</name>
        <dbReference type="ChEBI" id="CHEBI:29103"/>
    </cofactor>
    <text evidence="18 19">Binds 1 potassium ion per subunit.</text>
</comment>
<dbReference type="PANTHER" id="PTHR12592">
    <property type="entry name" value="ATP-DEPENDENT (S)-NAD(P)H-HYDRATE DEHYDRATASE FAMILY MEMBER"/>
    <property type="match status" value="1"/>
</dbReference>
<feature type="binding site" evidence="18">
    <location>
        <begin position="58"/>
        <end position="62"/>
    </location>
    <ligand>
        <name>(6S)-NADPHX</name>
        <dbReference type="ChEBI" id="CHEBI:64076"/>
    </ligand>
</feature>
<dbReference type="InterPro" id="IPR030677">
    <property type="entry name" value="Nnr"/>
</dbReference>
<evidence type="ECO:0000256" key="7">
    <source>
        <dbReference type="ARBA" id="ARBA00022840"/>
    </source>
</evidence>
<evidence type="ECO:0000256" key="15">
    <source>
        <dbReference type="ARBA" id="ARBA00048238"/>
    </source>
</evidence>
<dbReference type="NCBIfam" id="TIGR00197">
    <property type="entry name" value="yjeF_nterm"/>
    <property type="match status" value="1"/>
</dbReference>
<evidence type="ECO:0000256" key="11">
    <source>
        <dbReference type="ARBA" id="ARBA00023235"/>
    </source>
</evidence>
<feature type="domain" description="YjeF C-terminal" evidence="20">
    <location>
        <begin position="210"/>
        <end position="478"/>
    </location>
</feature>
<comment type="subunit">
    <text evidence="17">Homotetramer.</text>
</comment>
<feature type="binding site" evidence="17">
    <location>
        <position position="245"/>
    </location>
    <ligand>
        <name>(6S)-NADPHX</name>
        <dbReference type="ChEBI" id="CHEBI:64076"/>
    </ligand>
</feature>
<dbReference type="PANTHER" id="PTHR12592:SF0">
    <property type="entry name" value="ATP-DEPENDENT (S)-NAD(P)H-HYDRATE DEHYDRATASE"/>
    <property type="match status" value="1"/>
</dbReference>
<dbReference type="CDD" id="cd01171">
    <property type="entry name" value="YXKO-related"/>
    <property type="match status" value="1"/>
</dbReference>
<comment type="function">
    <text evidence="18">Catalyzes the epimerization of the S- and R-forms of NAD(P)HX, a damaged form of NAD(P)H that is a result of enzymatic or heat-dependent hydration. This is a prerequisite for the S-specific NAD(P)H-hydrate dehydratase to allow the repair of both epimers of NAD(P)HX.</text>
</comment>
<evidence type="ECO:0000256" key="16">
    <source>
        <dbReference type="ARBA" id="ARBA00049209"/>
    </source>
</evidence>
<evidence type="ECO:0000256" key="10">
    <source>
        <dbReference type="ARBA" id="ARBA00023027"/>
    </source>
</evidence>
<comment type="similarity">
    <text evidence="4 19">In the C-terminal section; belongs to the NnrD/CARKD family.</text>
</comment>
<feature type="binding site" evidence="18">
    <location>
        <begin position="121"/>
        <end position="127"/>
    </location>
    <ligand>
        <name>(6S)-NADPHX</name>
        <dbReference type="ChEBI" id="CHEBI:64076"/>
    </ligand>
</feature>
<evidence type="ECO:0000256" key="8">
    <source>
        <dbReference type="ARBA" id="ARBA00022857"/>
    </source>
</evidence>
<comment type="similarity">
    <text evidence="18">Belongs to the NnrE/AIBP family.</text>
</comment>
<dbReference type="InterPro" id="IPR000631">
    <property type="entry name" value="CARKD"/>
</dbReference>
<comment type="similarity">
    <text evidence="3 19">In the N-terminal section; belongs to the NnrE/AIBP family.</text>
</comment>
<comment type="caution">
    <text evidence="18">Lacks conserved residue(s) required for the propagation of feature annotation.</text>
</comment>
<protein>
    <recommendedName>
        <fullName evidence="19">Bifunctional NAD(P)H-hydrate repair enzyme</fullName>
    </recommendedName>
    <alternativeName>
        <fullName evidence="19">Nicotinamide nucleotide repair protein</fullName>
    </alternativeName>
    <domain>
        <recommendedName>
            <fullName evidence="19">ADP-dependent (S)-NAD(P)H-hydrate dehydratase</fullName>
            <ecNumber evidence="19">4.2.1.136</ecNumber>
        </recommendedName>
        <alternativeName>
            <fullName evidence="19">ADP-dependent NAD(P)HX dehydratase</fullName>
        </alternativeName>
    </domain>
    <domain>
        <recommendedName>
            <fullName evidence="19">NAD(P)H-hydrate epimerase</fullName>
            <ecNumber evidence="19">5.1.99.6</ecNumber>
        </recommendedName>
    </domain>
</protein>
<comment type="function">
    <text evidence="17">Catalyzes the dehydration of the S-form of NAD(P)HX at the expense of ADP, which is converted to AMP. Together with NAD(P)HX epimerase, which catalyzes the epimerization of the S- and R-forms, the enzyme allows the repair of both epimers of NAD(P)HX, a damaged form of NAD(P)H that is a result of enzymatic or heat-dependent hydration.</text>
</comment>
<organism evidence="22 23">
    <name type="scientific">Kitasatospora paranensis</name>
    <dbReference type="NCBI Taxonomy" id="258053"/>
    <lineage>
        <taxon>Bacteria</taxon>
        <taxon>Bacillati</taxon>
        <taxon>Actinomycetota</taxon>
        <taxon>Actinomycetes</taxon>
        <taxon>Kitasatosporales</taxon>
        <taxon>Streptomycetaceae</taxon>
        <taxon>Kitasatospora</taxon>
    </lineage>
</organism>
<evidence type="ECO:0000256" key="14">
    <source>
        <dbReference type="ARBA" id="ARBA00025153"/>
    </source>
</evidence>
<feature type="binding site" evidence="18">
    <location>
        <position position="148"/>
    </location>
    <ligand>
        <name>(6S)-NADPHX</name>
        <dbReference type="ChEBI" id="CHEBI:64076"/>
    </ligand>
</feature>
<dbReference type="SUPFAM" id="SSF64153">
    <property type="entry name" value="YjeF N-terminal domain-like"/>
    <property type="match status" value="1"/>
</dbReference>
<keyword evidence="13" id="KW-0511">Multifunctional enzyme</keyword>
<feature type="binding site" evidence="17">
    <location>
        <position position="348"/>
    </location>
    <ligand>
        <name>(6S)-NADPHX</name>
        <dbReference type="ChEBI" id="CHEBI:64076"/>
    </ligand>
</feature>
<dbReference type="Pfam" id="PF03853">
    <property type="entry name" value="YjeF_N"/>
    <property type="match status" value="1"/>
</dbReference>
<feature type="binding site" evidence="18">
    <location>
        <position position="117"/>
    </location>
    <ligand>
        <name>K(+)</name>
        <dbReference type="ChEBI" id="CHEBI:29103"/>
    </ligand>
</feature>
<dbReference type="Pfam" id="PF01256">
    <property type="entry name" value="Carb_kinase"/>
    <property type="match status" value="1"/>
</dbReference>
<keyword evidence="10 17" id="KW-0520">NAD</keyword>
<evidence type="ECO:0000256" key="4">
    <source>
        <dbReference type="ARBA" id="ARBA00009524"/>
    </source>
</evidence>
<dbReference type="PROSITE" id="PS51383">
    <property type="entry name" value="YJEF_C_3"/>
    <property type="match status" value="1"/>
</dbReference>
<keyword evidence="11 18" id="KW-0413">Isomerase</keyword>
<accession>A0ABW2FTF5</accession>
<comment type="catalytic activity">
    <reaction evidence="15 17 19">
        <text>(6S)-NADHX + ADP = AMP + phosphate + NADH + H(+)</text>
        <dbReference type="Rhea" id="RHEA:32223"/>
        <dbReference type="ChEBI" id="CHEBI:15378"/>
        <dbReference type="ChEBI" id="CHEBI:43474"/>
        <dbReference type="ChEBI" id="CHEBI:57945"/>
        <dbReference type="ChEBI" id="CHEBI:64074"/>
        <dbReference type="ChEBI" id="CHEBI:456215"/>
        <dbReference type="ChEBI" id="CHEBI:456216"/>
        <dbReference type="EC" id="4.2.1.136"/>
    </reaction>
</comment>
<evidence type="ECO:0000256" key="12">
    <source>
        <dbReference type="ARBA" id="ARBA00023239"/>
    </source>
</evidence>
<dbReference type="InterPro" id="IPR004443">
    <property type="entry name" value="YjeF_N_dom"/>
</dbReference>
<dbReference type="EC" id="4.2.1.136" evidence="19"/>
<feature type="domain" description="YjeF N-terminal" evidence="21">
    <location>
        <begin position="10"/>
        <end position="205"/>
    </location>
</feature>
<evidence type="ECO:0000256" key="3">
    <source>
        <dbReference type="ARBA" id="ARBA00006001"/>
    </source>
</evidence>
<dbReference type="HAMAP" id="MF_01966">
    <property type="entry name" value="NADHX_epimerase"/>
    <property type="match status" value="1"/>
</dbReference>
<keyword evidence="5 18" id="KW-0479">Metal-binding</keyword>
<dbReference type="HAMAP" id="MF_01965">
    <property type="entry name" value="NADHX_dehydratase"/>
    <property type="match status" value="1"/>
</dbReference>
<keyword evidence="9 18" id="KW-0630">Potassium</keyword>
<evidence type="ECO:0000256" key="5">
    <source>
        <dbReference type="ARBA" id="ARBA00022723"/>
    </source>
</evidence>
<comment type="cofactor">
    <cofactor evidence="17">
        <name>Mg(2+)</name>
        <dbReference type="ChEBI" id="CHEBI:18420"/>
    </cofactor>
</comment>
<keyword evidence="6 17" id="KW-0547">Nucleotide-binding</keyword>
<feature type="binding site" evidence="17">
    <location>
        <position position="299"/>
    </location>
    <ligand>
        <name>(6S)-NADPHX</name>
        <dbReference type="ChEBI" id="CHEBI:64076"/>
    </ligand>
</feature>
<evidence type="ECO:0000313" key="23">
    <source>
        <dbReference type="Proteomes" id="UP001596435"/>
    </source>
</evidence>
<keyword evidence="7 17" id="KW-0067">ATP-binding</keyword>
<dbReference type="InterPro" id="IPR029056">
    <property type="entry name" value="Ribokinase-like"/>
</dbReference>
<comment type="similarity">
    <text evidence="17">Belongs to the NnrD/CARKD family.</text>
</comment>
<comment type="catalytic activity">
    <reaction evidence="1 18 19">
        <text>(6R)-NADHX = (6S)-NADHX</text>
        <dbReference type="Rhea" id="RHEA:32215"/>
        <dbReference type="ChEBI" id="CHEBI:64074"/>
        <dbReference type="ChEBI" id="CHEBI:64075"/>
        <dbReference type="EC" id="5.1.99.6"/>
    </reaction>
</comment>
<evidence type="ECO:0000256" key="2">
    <source>
        <dbReference type="ARBA" id="ARBA00000909"/>
    </source>
</evidence>
<dbReference type="Gene3D" id="3.40.1190.20">
    <property type="match status" value="1"/>
</dbReference>
<name>A0ABW2FTF5_9ACTN</name>
<comment type="function">
    <text evidence="14 19">Bifunctional enzyme that catalyzes the epimerization of the S- and R-forms of NAD(P)HX and the dehydration of the S-form of NAD(P)HX at the expense of ADP, which is converted to AMP. This allows the repair of both epimers of NAD(P)HX, a damaged form of NAD(P)H that is a result of enzymatic or heat-dependent hydration.</text>
</comment>
<comment type="catalytic activity">
    <reaction evidence="2 18 19">
        <text>(6R)-NADPHX = (6S)-NADPHX</text>
        <dbReference type="Rhea" id="RHEA:32227"/>
        <dbReference type="ChEBI" id="CHEBI:64076"/>
        <dbReference type="ChEBI" id="CHEBI:64077"/>
        <dbReference type="EC" id="5.1.99.6"/>
    </reaction>
</comment>
<proteinExistence type="inferred from homology"/>
<comment type="caution">
    <text evidence="22">The sequence shown here is derived from an EMBL/GenBank/DDBJ whole genome shotgun (WGS) entry which is preliminary data.</text>
</comment>
<sequence length="494" mass="48369">MRRAHTVEQVRAAEAARMARLPEGTLMQRAAAGLAATCARLLPRVYGSRILVLAGSGDNGGDALFAGALLARRGARVDALLLAPAKAHPGGLAALRAAGGRVTSDQSLFSTADLVLDGIVGIGGSGGLRPGAQVFASLPRRGRVVAVDVPSGVDPDTGEVPGAALRADVTVCFGTYKPGLLVDPGASYAGVLQLVGIGLELPDPALAALQHADVAALLPVPDAESDKYRRGVVGVAAGSARYPGAAVLAVAGALHGGAGAVRYAGTAAAEVVRRFPEALVTDGGPAGAGRVQAWVVGPGGGDGAARALGEALASDVPVLVDADGLTELARLGPAALAGRRAPVVLTPHTGEAARLLAGAGEGPPPAAAELAAARLATVRRLAAAYRATVLLKGSTTVVAEPGGAVRVNPTGTAWLATAGSGDVLSGLAGSLLAAGLAPLDAASAAAYLHGLAGRSAAEGAPTTALAVAAALPQVWRAVRAGRGPGAEPDAPVRA</sequence>
<dbReference type="SUPFAM" id="SSF53613">
    <property type="entry name" value="Ribokinase-like"/>
    <property type="match status" value="1"/>
</dbReference>
<evidence type="ECO:0000256" key="17">
    <source>
        <dbReference type="HAMAP-Rule" id="MF_01965"/>
    </source>
</evidence>
<dbReference type="InterPro" id="IPR036652">
    <property type="entry name" value="YjeF_N_dom_sf"/>
</dbReference>
<gene>
    <name evidence="17" type="primary">nnrD</name>
    <name evidence="18" type="synonym">nnrE</name>
    <name evidence="22" type="ORF">ACFQMG_07465</name>
</gene>